<comment type="subunit">
    <text evidence="4">Part of the 30S ribosomal subunit.</text>
</comment>
<dbReference type="Gene3D" id="3.30.70.600">
    <property type="entry name" value="Ribosomal protein S10 domain"/>
    <property type="match status" value="1"/>
</dbReference>
<dbReference type="Proteomes" id="UP000234857">
    <property type="component" value="Unassembled WGS sequence"/>
</dbReference>
<dbReference type="NCBIfam" id="NF001861">
    <property type="entry name" value="PRK00596.1"/>
    <property type="match status" value="1"/>
</dbReference>
<gene>
    <name evidence="4" type="primary">rpsJ</name>
    <name evidence="6" type="ORF">C0601_03595</name>
</gene>
<dbReference type="SMART" id="SM01403">
    <property type="entry name" value="Ribosomal_S10"/>
    <property type="match status" value="1"/>
</dbReference>
<dbReference type="PANTHER" id="PTHR11700">
    <property type="entry name" value="30S RIBOSOMAL PROTEIN S10 FAMILY MEMBER"/>
    <property type="match status" value="1"/>
</dbReference>
<comment type="function">
    <text evidence="4">Involved in the binding of tRNA to the ribosomes.</text>
</comment>
<evidence type="ECO:0000256" key="4">
    <source>
        <dbReference type="HAMAP-Rule" id="MF_00508"/>
    </source>
</evidence>
<dbReference type="AlphaFoldDB" id="A0A2N5ZJC2"/>
<dbReference type="SUPFAM" id="SSF54999">
    <property type="entry name" value="Ribosomal protein S10"/>
    <property type="match status" value="1"/>
</dbReference>
<organism evidence="6 7">
    <name type="scientific">Muiribacterium halophilum</name>
    <dbReference type="NCBI Taxonomy" id="2053465"/>
    <lineage>
        <taxon>Bacteria</taxon>
        <taxon>Candidatus Muiribacteriota</taxon>
        <taxon>Candidatus Muiribacteriia</taxon>
        <taxon>Candidatus Muiribacteriales</taxon>
        <taxon>Candidatus Muiribacteriaceae</taxon>
        <taxon>Candidatus Muiribacterium</taxon>
    </lineage>
</organism>
<evidence type="ECO:0000259" key="5">
    <source>
        <dbReference type="SMART" id="SM01403"/>
    </source>
</evidence>
<dbReference type="FunFam" id="3.30.70.600:FF:000001">
    <property type="entry name" value="30S ribosomal protein S10"/>
    <property type="match status" value="1"/>
</dbReference>
<proteinExistence type="inferred from homology"/>
<evidence type="ECO:0000313" key="6">
    <source>
        <dbReference type="EMBL" id="PLX18790.1"/>
    </source>
</evidence>
<feature type="domain" description="Small ribosomal subunit protein uS10" evidence="5">
    <location>
        <begin position="7"/>
        <end position="101"/>
    </location>
</feature>
<keyword evidence="3 4" id="KW-0687">Ribonucleoprotein</keyword>
<protein>
    <recommendedName>
        <fullName evidence="4">Small ribosomal subunit protein uS10</fullName>
    </recommendedName>
</protein>
<accession>A0A2N5ZJC2</accession>
<comment type="caution">
    <text evidence="6">The sequence shown here is derived from an EMBL/GenBank/DDBJ whole genome shotgun (WGS) entry which is preliminary data.</text>
</comment>
<dbReference type="EMBL" id="PKTG01000050">
    <property type="protein sequence ID" value="PLX18790.1"/>
    <property type="molecule type" value="Genomic_DNA"/>
</dbReference>
<comment type="similarity">
    <text evidence="1 4">Belongs to the universal ribosomal protein uS10 family.</text>
</comment>
<dbReference type="GO" id="GO:1990904">
    <property type="term" value="C:ribonucleoprotein complex"/>
    <property type="evidence" value="ECO:0007669"/>
    <property type="project" value="UniProtKB-KW"/>
</dbReference>
<dbReference type="InterPro" id="IPR027486">
    <property type="entry name" value="Ribosomal_uS10_dom"/>
</dbReference>
<dbReference type="InterPro" id="IPR018268">
    <property type="entry name" value="Ribosomal_uS10_CS"/>
</dbReference>
<dbReference type="GO" id="GO:0003735">
    <property type="term" value="F:structural constituent of ribosome"/>
    <property type="evidence" value="ECO:0007669"/>
    <property type="project" value="InterPro"/>
</dbReference>
<name>A0A2N5ZJC2_MUIH1</name>
<dbReference type="Pfam" id="PF00338">
    <property type="entry name" value="Ribosomal_S10"/>
    <property type="match status" value="1"/>
</dbReference>
<evidence type="ECO:0000313" key="7">
    <source>
        <dbReference type="Proteomes" id="UP000234857"/>
    </source>
</evidence>
<dbReference type="PROSITE" id="PS00361">
    <property type="entry name" value="RIBOSOMAL_S10"/>
    <property type="match status" value="1"/>
</dbReference>
<evidence type="ECO:0000256" key="2">
    <source>
        <dbReference type="ARBA" id="ARBA00022980"/>
    </source>
</evidence>
<reference evidence="6 7" key="1">
    <citation type="submission" date="2017-11" db="EMBL/GenBank/DDBJ databases">
        <title>Genome-resolved metagenomics identifies genetic mobility, metabolic interactions, and unexpected diversity in perchlorate-reducing communities.</title>
        <authorList>
            <person name="Barnum T.P."/>
            <person name="Figueroa I.A."/>
            <person name="Carlstrom C.I."/>
            <person name="Lucas L.N."/>
            <person name="Engelbrektson A.L."/>
            <person name="Coates J.D."/>
        </authorList>
    </citation>
    <scope>NUCLEOTIDE SEQUENCE [LARGE SCALE GENOMIC DNA]</scope>
    <source>
        <strain evidence="6">BM706</strain>
    </source>
</reference>
<dbReference type="InterPro" id="IPR001848">
    <property type="entry name" value="Ribosomal_uS10"/>
</dbReference>
<dbReference type="GO" id="GO:0000049">
    <property type="term" value="F:tRNA binding"/>
    <property type="evidence" value="ECO:0007669"/>
    <property type="project" value="UniProtKB-UniRule"/>
</dbReference>
<dbReference type="InterPro" id="IPR036838">
    <property type="entry name" value="Ribosomal_uS10_dom_sf"/>
</dbReference>
<dbReference type="PRINTS" id="PR00971">
    <property type="entry name" value="RIBOSOMALS10"/>
</dbReference>
<dbReference type="GO" id="GO:0005840">
    <property type="term" value="C:ribosome"/>
    <property type="evidence" value="ECO:0007669"/>
    <property type="project" value="UniProtKB-KW"/>
</dbReference>
<dbReference type="HAMAP" id="MF_00508">
    <property type="entry name" value="Ribosomal_uS10"/>
    <property type="match status" value="1"/>
</dbReference>
<dbReference type="NCBIfam" id="TIGR01049">
    <property type="entry name" value="rpsJ_bact"/>
    <property type="match status" value="1"/>
</dbReference>
<dbReference type="GO" id="GO:0006412">
    <property type="term" value="P:translation"/>
    <property type="evidence" value="ECO:0007669"/>
    <property type="project" value="UniProtKB-UniRule"/>
</dbReference>
<keyword evidence="2 4" id="KW-0689">Ribosomal protein</keyword>
<sequence>MASQKMRIYLKAFDHRILDKSTTLIVDTVKKTGSVLRGPVPLPTEINKYTVLKSPHVDKKARDQFEIRTHKRLIDIMNPTPETVDSLMKMELPSGVNIEIKL</sequence>
<evidence type="ECO:0000256" key="1">
    <source>
        <dbReference type="ARBA" id="ARBA00007102"/>
    </source>
</evidence>
<evidence type="ECO:0000256" key="3">
    <source>
        <dbReference type="ARBA" id="ARBA00023274"/>
    </source>
</evidence>